<dbReference type="AlphaFoldDB" id="A0A1S4BAE4"/>
<dbReference type="PaxDb" id="4097-A0A1S4BAE4"/>
<dbReference type="OrthoDB" id="1738562at2759"/>
<dbReference type="PANTHER" id="PTHR33064:SF39">
    <property type="match status" value="1"/>
</dbReference>
<dbReference type="InterPro" id="IPR043128">
    <property type="entry name" value="Rev_trsase/Diguanyl_cyclase"/>
</dbReference>
<dbReference type="FunFam" id="3.30.70.270:FF:000020">
    <property type="entry name" value="Transposon Tf2-6 polyprotein-like Protein"/>
    <property type="match status" value="1"/>
</dbReference>
<dbReference type="PANTHER" id="PTHR33064">
    <property type="entry name" value="POL PROTEIN"/>
    <property type="match status" value="1"/>
</dbReference>
<dbReference type="SUPFAM" id="SSF56672">
    <property type="entry name" value="DNA/RNA polymerases"/>
    <property type="match status" value="1"/>
</dbReference>
<protein>
    <recommendedName>
        <fullName evidence="1">Reverse transcriptase domain-containing protein</fullName>
    </recommendedName>
</protein>
<evidence type="ECO:0000313" key="2">
    <source>
        <dbReference type="RefSeq" id="XP_016485837.1"/>
    </source>
</evidence>
<dbReference type="InterPro" id="IPR000477">
    <property type="entry name" value="RT_dom"/>
</dbReference>
<accession>A0A1S4BAE4</accession>
<dbReference type="RefSeq" id="XP_016485837.1">
    <property type="nucleotide sequence ID" value="XM_016630351.1"/>
</dbReference>
<dbReference type="KEGG" id="nta:107806228"/>
<organism evidence="2">
    <name type="scientific">Nicotiana tabacum</name>
    <name type="common">Common tobacco</name>
    <dbReference type="NCBI Taxonomy" id="4097"/>
    <lineage>
        <taxon>Eukaryota</taxon>
        <taxon>Viridiplantae</taxon>
        <taxon>Streptophyta</taxon>
        <taxon>Embryophyta</taxon>
        <taxon>Tracheophyta</taxon>
        <taxon>Spermatophyta</taxon>
        <taxon>Magnoliopsida</taxon>
        <taxon>eudicotyledons</taxon>
        <taxon>Gunneridae</taxon>
        <taxon>Pentapetalae</taxon>
        <taxon>asterids</taxon>
        <taxon>lamiids</taxon>
        <taxon>Solanales</taxon>
        <taxon>Solanaceae</taxon>
        <taxon>Nicotianoideae</taxon>
        <taxon>Nicotianeae</taxon>
        <taxon>Nicotiana</taxon>
    </lineage>
</organism>
<evidence type="ECO:0000259" key="1">
    <source>
        <dbReference type="Pfam" id="PF00078"/>
    </source>
</evidence>
<dbReference type="Pfam" id="PF00078">
    <property type="entry name" value="RVT_1"/>
    <property type="match status" value="1"/>
</dbReference>
<dbReference type="InterPro" id="IPR043502">
    <property type="entry name" value="DNA/RNA_pol_sf"/>
</dbReference>
<gene>
    <name evidence="2" type="primary">LOC107806228</name>
</gene>
<dbReference type="InterPro" id="IPR051320">
    <property type="entry name" value="Viral_Replic_Matur_Polypro"/>
</dbReference>
<dbReference type="Gene3D" id="3.30.70.270">
    <property type="match status" value="2"/>
</dbReference>
<dbReference type="STRING" id="4097.A0A1S4BAE4"/>
<reference evidence="2" key="1">
    <citation type="submission" date="2025-08" db="UniProtKB">
        <authorList>
            <consortium name="RefSeq"/>
        </authorList>
    </citation>
    <scope>IDENTIFICATION</scope>
</reference>
<dbReference type="InterPro" id="IPR021109">
    <property type="entry name" value="Peptidase_aspartic_dom_sf"/>
</dbReference>
<sequence length="465" mass="53144">MPAQQFPQNMKQEKLEKYFGRFLEMLKKLYVNIPFTEVLAQMPTYANFLKEILSRKRKLEETTTVKLNAHSSSILQNKIPQKCGDPGSFTIPCSLGSKNFDNALCDSGASINQMPLSVFRKLEDEEDDEIPSDEASAYSCFKLDVVGELAKNYKFDKFVGDTLERCITQSSTVEDEDPEINKEAEALETEDQVVDEEKLKKEASKPDVELKLVELLKKHKKAIGWSIADIQGISPAICMHKILFEENNNPVWISPVQVVPKKGDITVVKNEDNELIPTRTVTGWRMCIDYRRLNDATRKDHFLLPFIDQMLKKVDGQGCYCFLDGYSGYNQIPIDLEDIEKTTFTCPSCIFAYRRMPFWLCNVLSTFQRGNCLRPQVNAHRIEVDIAKVDVIARLPLPTSMKSIRSFLGYAGFYRRFIKNVSSIAKPLTALLVKYVKFVFNVECLRAFELIKERLISSPIMVTSD</sequence>
<dbReference type="CDD" id="cd01647">
    <property type="entry name" value="RT_LTR"/>
    <property type="match status" value="1"/>
</dbReference>
<feature type="domain" description="Reverse transcriptase" evidence="1">
    <location>
        <begin position="281"/>
        <end position="363"/>
    </location>
</feature>
<name>A0A1S4BAE4_TOBAC</name>
<dbReference type="Gene3D" id="2.40.70.10">
    <property type="entry name" value="Acid Proteases"/>
    <property type="match status" value="1"/>
</dbReference>
<proteinExistence type="predicted"/>
<dbReference type="Gene3D" id="3.10.10.10">
    <property type="entry name" value="HIV Type 1 Reverse Transcriptase, subunit A, domain 1"/>
    <property type="match status" value="1"/>
</dbReference>